<dbReference type="EMBL" id="AANOZB010000002">
    <property type="protein sequence ID" value="EDP8409083.1"/>
    <property type="molecule type" value="Genomic_DNA"/>
</dbReference>
<dbReference type="PROSITE" id="PS51450">
    <property type="entry name" value="LRR"/>
    <property type="match status" value="1"/>
</dbReference>
<evidence type="ECO:0000313" key="7">
    <source>
        <dbReference type="EMBL" id="EAC4481809.1"/>
    </source>
</evidence>
<dbReference type="Gene3D" id="3.80.10.10">
    <property type="entry name" value="Ribonuclease Inhibitor"/>
    <property type="match status" value="1"/>
</dbReference>
<feature type="domain" description="Internalin K" evidence="6">
    <location>
        <begin position="238"/>
        <end position="339"/>
    </location>
</feature>
<evidence type="ECO:0000256" key="4">
    <source>
        <dbReference type="SAM" id="SignalP"/>
    </source>
</evidence>
<dbReference type="InterPro" id="IPR013783">
    <property type="entry name" value="Ig-like_fold"/>
</dbReference>
<dbReference type="InterPro" id="IPR035986">
    <property type="entry name" value="PKD_dom_sf"/>
</dbReference>
<feature type="domain" description="Internalin I Ig-like" evidence="5">
    <location>
        <begin position="355"/>
        <end position="427"/>
    </location>
</feature>
<dbReference type="SUPFAM" id="SSF52058">
    <property type="entry name" value="L domain-like"/>
    <property type="match status" value="1"/>
</dbReference>
<dbReference type="NCBIfam" id="NF033932">
    <property type="entry name" value="LapB_rpt_80"/>
    <property type="match status" value="2"/>
</dbReference>
<evidence type="ECO:0000313" key="20">
    <source>
        <dbReference type="Proteomes" id="UP000478945"/>
    </source>
</evidence>
<dbReference type="Gene3D" id="2.60.40.10">
    <property type="entry name" value="Immunoglobulins"/>
    <property type="match status" value="2"/>
</dbReference>
<evidence type="ECO:0000313" key="15">
    <source>
        <dbReference type="EMBL" id="EDP8409083.1"/>
    </source>
</evidence>
<dbReference type="EMBL" id="AABFMV010000002">
    <property type="protein sequence ID" value="EAH1614350.1"/>
    <property type="molecule type" value="Genomic_DNA"/>
</dbReference>
<dbReference type="PANTHER" id="PTHR46652:SF3">
    <property type="entry name" value="LEUCINE-RICH REPEAT-CONTAINING PROTEIN 9"/>
    <property type="match status" value="1"/>
</dbReference>
<dbReference type="EMBL" id="CP098507">
    <property type="protein sequence ID" value="UUJ80004.1"/>
    <property type="molecule type" value="Genomic_DNA"/>
</dbReference>
<keyword evidence="1" id="KW-0433">Leucine-rich repeat</keyword>
<dbReference type="EMBL" id="AABEQV010000002">
    <property type="protein sequence ID" value="EAG9856015.1"/>
    <property type="molecule type" value="Genomic_DNA"/>
</dbReference>
<dbReference type="EMBL" id="AAAPCR010000003">
    <property type="protein sequence ID" value="EAD8145297.1"/>
    <property type="molecule type" value="Genomic_DNA"/>
</dbReference>
<dbReference type="PANTHER" id="PTHR46652">
    <property type="entry name" value="LEUCINE-RICH REPEAT AND IQ DOMAIN-CONTAINING PROTEIN 1-RELATED"/>
    <property type="match status" value="1"/>
</dbReference>
<dbReference type="Proteomes" id="UP000478945">
    <property type="component" value="Unassembled WGS sequence"/>
</dbReference>
<proteinExistence type="predicted"/>
<dbReference type="Proteomes" id="UP000525068">
    <property type="component" value="Unassembled WGS sequence"/>
</dbReference>
<dbReference type="Proteomes" id="UP000470497">
    <property type="component" value="Unassembled WGS sequence"/>
</dbReference>
<dbReference type="SUPFAM" id="SSF49299">
    <property type="entry name" value="PKD domain"/>
    <property type="match status" value="1"/>
</dbReference>
<keyword evidence="2" id="KW-0677">Repeat</keyword>
<dbReference type="InterPro" id="IPR054360">
    <property type="entry name" value="InlK_D2"/>
</dbReference>
<dbReference type="InterPro" id="IPR050836">
    <property type="entry name" value="SDS22/Internalin_LRR"/>
</dbReference>
<dbReference type="InterPro" id="IPR032675">
    <property type="entry name" value="LRR_dom_sf"/>
</dbReference>
<organism evidence="14 20">
    <name type="scientific">Listeria monocytogenes</name>
    <dbReference type="NCBI Taxonomy" id="1639"/>
    <lineage>
        <taxon>Bacteria</taxon>
        <taxon>Bacillati</taxon>
        <taxon>Bacillota</taxon>
        <taxon>Bacilli</taxon>
        <taxon>Bacillales</taxon>
        <taxon>Listeriaceae</taxon>
        <taxon>Listeria</taxon>
    </lineage>
</organism>
<sequence length="589" mass="64280">MMSIKSNIMKIGVCSVMVLVPLSQTSLPSFAAEEIALKESQDVVNIPDPQLKKELNLYLNQAENADITEAQMATFRNITLNSGIKDLTGIEYLKNITTLSINNINASYEPIQTLSSLEKLVINGENVNADIIPDLSVLSNLTFLDLSRTNIDDTIFSKISNIPNLNKLDISNNKGITKISELNNLPSLQELRVSNCQITNFKGIEKFPNLTAFYGDGQLFGIDSFETDGFKNIKSSELTFDANAKTLFVPFSIVTVNTILNYDGLSLPYNTNPDYTSIALGDQSYVVTNDKISINQQGITLSDFTQADFDELEAFEVYLGFDSGNISKPANLANGTYSLKQIGSYRAFSVDHSVNITAQDNISYIQNDTVTPEKFLTDIKADANGGTITSDLTDKVDFTKPGNYTVTLNAQNTKGLKGEPIQVTVTIIEKTVITADPEVTYDLNEAITEEEFLAEIKATTNDDTMITSDFESAVDFTKAGEYIVTLNAENDTQKAAPLTVKIRVNPKLPDPVVPIPYPDPTPDPTVPVPTPEDSTSDDGGVQHSNSRNPRISISDSSLEKLPKTGDSLPESGVLLGFLTLALGIVIRKK</sequence>
<evidence type="ECO:0000313" key="14">
    <source>
        <dbReference type="EMBL" id="ECL0130017.1"/>
    </source>
</evidence>
<dbReference type="EMBL" id="AABGFX010000002">
    <property type="protein sequence ID" value="EAH3126211.1"/>
    <property type="molecule type" value="Genomic_DNA"/>
</dbReference>
<evidence type="ECO:0000313" key="16">
    <source>
        <dbReference type="EMBL" id="UUJ80004.1"/>
    </source>
</evidence>
<feature type="chain" id="PRO_5042717376" evidence="4">
    <location>
        <begin position="32"/>
        <end position="589"/>
    </location>
</feature>
<reference evidence="14 20" key="2">
    <citation type="submission" date="2019-06" db="EMBL/GenBank/DDBJ databases">
        <authorList>
            <person name="Ashton P.M."/>
            <person name="Dallman T."/>
            <person name="Nair S."/>
            <person name="De Pinna E."/>
            <person name="Peters T."/>
            <person name="Grant K."/>
        </authorList>
    </citation>
    <scope>NUCLEOTIDE SEQUENCE [LARGE SCALE GENOMIC DNA]</scope>
    <source>
        <strain evidence="10 24">429821</strain>
        <strain evidence="12 22">562417</strain>
        <strain evidence="13 23">562428</strain>
        <strain evidence="11 21">563356</strain>
        <strain evidence="7 18">688377</strain>
        <strain evidence="14 20">760311</strain>
        <strain evidence="15 19">883775</strain>
        <strain evidence="9">RL15000161</strain>
    </source>
</reference>
<dbReference type="EMBL" id="AABEVI010000002">
    <property type="protein sequence ID" value="EAH0217224.1"/>
    <property type="molecule type" value="Genomic_DNA"/>
</dbReference>
<dbReference type="RefSeq" id="WP_031668943.1">
    <property type="nucleotide sequence ID" value="NZ_BAAFVI010000005.1"/>
</dbReference>
<reference evidence="16" key="3">
    <citation type="submission" date="2022-06" db="EMBL/GenBank/DDBJ databases">
        <title>Complete genomes of Listeria monocytogenes strains L58-55 and 6179.</title>
        <authorList>
            <person name="Schmitz-Esser S."/>
            <person name="Tibbs-Cortes B.W."/>
        </authorList>
    </citation>
    <scope>NUCLEOTIDE SEQUENCE</scope>
    <source>
        <strain evidence="16">L58-55</strain>
    </source>
</reference>
<dbReference type="Gene3D" id="2.60.40.3890">
    <property type="match status" value="1"/>
</dbReference>
<evidence type="ECO:0000313" key="19">
    <source>
        <dbReference type="Proteomes" id="UP000470497"/>
    </source>
</evidence>
<evidence type="ECO:0000313" key="22">
    <source>
        <dbReference type="Proteomes" id="UP000525068"/>
    </source>
</evidence>
<dbReference type="Proteomes" id="UP000548826">
    <property type="component" value="Unassembled WGS sequence"/>
</dbReference>
<evidence type="ECO:0000259" key="5">
    <source>
        <dbReference type="Pfam" id="PF18981"/>
    </source>
</evidence>
<dbReference type="EMBL" id="AAARIE010000001">
    <property type="protein sequence ID" value="EAE2658585.1"/>
    <property type="molecule type" value="Genomic_DNA"/>
</dbReference>
<evidence type="ECO:0000313" key="9">
    <source>
        <dbReference type="EMBL" id="EAE2658585.1"/>
    </source>
</evidence>
<dbReference type="Proteomes" id="UP000383365">
    <property type="component" value="Unassembled WGS sequence"/>
</dbReference>
<dbReference type="Proteomes" id="UP000193519">
    <property type="component" value="Chromosome"/>
</dbReference>
<feature type="region of interest" description="Disordered" evidence="3">
    <location>
        <begin position="509"/>
        <end position="564"/>
    </location>
</feature>
<dbReference type="NCBIfam" id="TIGR01167">
    <property type="entry name" value="LPXTG_anchor"/>
    <property type="match status" value="1"/>
</dbReference>
<evidence type="ECO:0000256" key="3">
    <source>
        <dbReference type="SAM" id="MobiDB-lite"/>
    </source>
</evidence>
<protein>
    <submittedName>
        <fullName evidence="14">Lmo1289 family class 1 internalin</fullName>
    </submittedName>
</protein>
<evidence type="ECO:0000313" key="10">
    <source>
        <dbReference type="EMBL" id="EAG9856015.1"/>
    </source>
</evidence>
<evidence type="ECO:0000313" key="18">
    <source>
        <dbReference type="Proteomes" id="UP000413786"/>
    </source>
</evidence>
<dbReference type="Proteomes" id="UP000371553">
    <property type="component" value="Unassembled WGS sequence"/>
</dbReference>
<gene>
    <name evidence="16" type="ORF">BES38_02040</name>
    <name evidence="8" type="ORF">CD20_04350</name>
    <name evidence="12" type="ORF">D4271_02910</name>
    <name evidence="10" type="ORF">D4C60_03285</name>
    <name evidence="11" type="ORF">D4D89_02735</name>
    <name evidence="13" type="ORF">D5M70_02735</name>
    <name evidence="7" type="ORF">E0I39_02785</name>
    <name evidence="9" type="ORF">E1V33_00290</name>
    <name evidence="14" type="ORF">FJU19_02775</name>
    <name evidence="15" type="ORF">G3R95_000621</name>
</gene>
<evidence type="ECO:0000256" key="1">
    <source>
        <dbReference type="ARBA" id="ARBA00022614"/>
    </source>
</evidence>
<dbReference type="Proteomes" id="UP000517258">
    <property type="component" value="Unassembled WGS sequence"/>
</dbReference>
<dbReference type="Proteomes" id="UP000529135">
    <property type="component" value="Unassembled WGS sequence"/>
</dbReference>
<feature type="compositionally biased region" description="Polar residues" evidence="3">
    <location>
        <begin position="542"/>
        <end position="556"/>
    </location>
</feature>
<evidence type="ECO:0000313" key="8">
    <source>
        <dbReference type="EMBL" id="EAD8145297.1"/>
    </source>
</evidence>
<evidence type="ECO:0000313" key="13">
    <source>
        <dbReference type="EMBL" id="EAH3126211.1"/>
    </source>
</evidence>
<reference evidence="8 17" key="1">
    <citation type="submission" date="2018-06" db="EMBL/GenBank/DDBJ databases">
        <authorList>
            <consortium name="GenomeTrakr: Next Generation Sequencing Network for Food Pathogen Tracability"/>
        </authorList>
    </citation>
    <scope>NUCLEOTIDE SEQUENCE [LARGE SCALE GENOMIC DNA]</scope>
    <source>
        <strain evidence="8 17">NYAG13B12507-5</strain>
    </source>
</reference>
<dbReference type="AlphaFoldDB" id="A0A477NIG3"/>
<feature type="compositionally biased region" description="Pro residues" evidence="3">
    <location>
        <begin position="509"/>
        <end position="530"/>
    </location>
</feature>
<keyword evidence="4" id="KW-0732">Signal</keyword>
<evidence type="ECO:0000259" key="6">
    <source>
        <dbReference type="Pfam" id="PF22122"/>
    </source>
</evidence>
<evidence type="ECO:0000313" key="17">
    <source>
        <dbReference type="Proteomes" id="UP000371553"/>
    </source>
</evidence>
<evidence type="ECO:0000313" key="24">
    <source>
        <dbReference type="Proteomes" id="UP000548826"/>
    </source>
</evidence>
<dbReference type="EMBL" id="AAJEKY010000002">
    <property type="protein sequence ID" value="ECL0130017.1"/>
    <property type="molecule type" value="Genomic_DNA"/>
</dbReference>
<evidence type="ECO:0000313" key="21">
    <source>
        <dbReference type="Proteomes" id="UP000517258"/>
    </source>
</evidence>
<accession>A0A477NIG3</accession>
<dbReference type="Proteomes" id="UP000413786">
    <property type="component" value="Unassembled WGS sequence"/>
</dbReference>
<dbReference type="Pfam" id="PF22122">
    <property type="entry name" value="InlK_D2"/>
    <property type="match status" value="1"/>
</dbReference>
<dbReference type="InterPro" id="IPR001611">
    <property type="entry name" value="Leu-rich_rpt"/>
</dbReference>
<dbReference type="InterPro" id="IPR044056">
    <property type="entry name" value="InlI_Ig-like"/>
</dbReference>
<feature type="signal peptide" evidence="4">
    <location>
        <begin position="1"/>
        <end position="31"/>
    </location>
</feature>
<evidence type="ECO:0000313" key="11">
    <source>
        <dbReference type="EMBL" id="EAH0217224.1"/>
    </source>
</evidence>
<evidence type="ECO:0000313" key="12">
    <source>
        <dbReference type="EMBL" id="EAH1614350.1"/>
    </source>
</evidence>
<evidence type="ECO:0000256" key="2">
    <source>
        <dbReference type="ARBA" id="ARBA00022737"/>
    </source>
</evidence>
<feature type="domain" description="Internalin I Ig-like" evidence="5">
    <location>
        <begin position="432"/>
        <end position="504"/>
    </location>
</feature>
<name>A0A477NIG3_LISMN</name>
<evidence type="ECO:0000313" key="23">
    <source>
        <dbReference type="Proteomes" id="UP000529135"/>
    </source>
</evidence>
<dbReference type="Pfam" id="PF18981">
    <property type="entry name" value="InlK_D3"/>
    <property type="match status" value="2"/>
</dbReference>
<dbReference type="EMBL" id="AAAIJX010000002">
    <property type="protein sequence ID" value="EAC4481809.1"/>
    <property type="molecule type" value="Genomic_DNA"/>
</dbReference>